<dbReference type="InterPro" id="IPR027417">
    <property type="entry name" value="P-loop_NTPase"/>
</dbReference>
<evidence type="ECO:0000256" key="6">
    <source>
        <dbReference type="ARBA" id="ARBA00022839"/>
    </source>
</evidence>
<keyword evidence="8 10" id="KW-0238">DNA-binding</keyword>
<evidence type="ECO:0000259" key="11">
    <source>
        <dbReference type="Pfam" id="PF17946"/>
    </source>
</evidence>
<evidence type="ECO:0000256" key="9">
    <source>
        <dbReference type="ARBA" id="ARBA00023204"/>
    </source>
</evidence>
<dbReference type="Gene3D" id="3.40.50.300">
    <property type="entry name" value="P-loop containing nucleotide triphosphate hydrolases"/>
    <property type="match status" value="2"/>
</dbReference>
<dbReference type="Proteomes" id="UP001499988">
    <property type="component" value="Unassembled WGS sequence"/>
</dbReference>
<reference evidence="13" key="1">
    <citation type="journal article" date="2019" name="Int. J. Syst. Evol. Microbiol.">
        <title>The Global Catalogue of Microorganisms (GCM) 10K type strain sequencing project: providing services to taxonomists for standard genome sequencing and annotation.</title>
        <authorList>
            <consortium name="The Broad Institute Genomics Platform"/>
            <consortium name="The Broad Institute Genome Sequencing Center for Infectious Disease"/>
            <person name="Wu L."/>
            <person name="Ma J."/>
        </authorList>
    </citation>
    <scope>NUCLEOTIDE SEQUENCE [LARGE SCALE GENOMIC DNA]</scope>
    <source>
        <strain evidence="13">JCM 18401</strain>
    </source>
</reference>
<comment type="function">
    <text evidence="10">A helicase/nuclease that prepares dsDNA breaks (DSB) for recombinational DNA repair. Binds to DSBs and unwinds DNA via a highly rapid and processive ATP-dependent bidirectional helicase activity. Unwinds dsDNA until it encounters a Chi (crossover hotspot instigator) sequence from the 3' direction. Cuts ssDNA a few nucleotides 3' to the Chi site. The properties and activities of the enzyme are changed at Chi. The Chi-altered holoenzyme produces a long 3'-ssDNA overhang and facilitates RecA-binding to the ssDNA for homologous DNA recombination and repair. Holoenzyme degrades any linearized DNA that is unable to undergo homologous recombination. In the holoenzyme this subunit recognizes the wild-type Chi sequence, and when added to isolated RecB increases its ATP-dependent helicase processivity.</text>
</comment>
<evidence type="ECO:0000256" key="8">
    <source>
        <dbReference type="ARBA" id="ARBA00023125"/>
    </source>
</evidence>
<comment type="miscellaneous">
    <text evidence="10">In the RecBCD complex, RecB has a slow 3'-5' helicase, an exonuclease activity and loads RecA onto ssDNA, RecD has a fast 5'-3' helicase activity, while RecC stimulates the ATPase and processivity of the RecB helicase and contributes to recognition of the Chi site.</text>
</comment>
<dbReference type="Gene3D" id="1.10.10.160">
    <property type="match status" value="1"/>
</dbReference>
<keyword evidence="6 10" id="KW-0269">Exonuclease</keyword>
<evidence type="ECO:0000256" key="2">
    <source>
        <dbReference type="ARBA" id="ARBA00022741"/>
    </source>
</evidence>
<comment type="subunit">
    <text evidence="10">Heterotrimer of RecB, RecC and RecD. All subunits contribute to DNA-binding.</text>
</comment>
<evidence type="ECO:0000256" key="3">
    <source>
        <dbReference type="ARBA" id="ARBA00022763"/>
    </source>
</evidence>
<evidence type="ECO:0000256" key="4">
    <source>
        <dbReference type="ARBA" id="ARBA00022801"/>
    </source>
</evidence>
<gene>
    <name evidence="10 12" type="primary">recC</name>
    <name evidence="12" type="ORF">GCM10023333_12910</name>
</gene>
<evidence type="ECO:0000256" key="5">
    <source>
        <dbReference type="ARBA" id="ARBA00022806"/>
    </source>
</evidence>
<keyword evidence="4 10" id="KW-0378">Hydrolase</keyword>
<dbReference type="PANTHER" id="PTHR30591:SF1">
    <property type="entry name" value="RECBCD ENZYME SUBUNIT RECC"/>
    <property type="match status" value="1"/>
</dbReference>
<dbReference type="PANTHER" id="PTHR30591">
    <property type="entry name" value="RECBCD ENZYME SUBUNIT RECC"/>
    <property type="match status" value="1"/>
</dbReference>
<dbReference type="Pfam" id="PF04257">
    <property type="entry name" value="Exonuc_V_gamma"/>
    <property type="match status" value="1"/>
</dbReference>
<organism evidence="12 13">
    <name type="scientific">Ferrimonas pelagia</name>
    <dbReference type="NCBI Taxonomy" id="1177826"/>
    <lineage>
        <taxon>Bacteria</taxon>
        <taxon>Pseudomonadati</taxon>
        <taxon>Pseudomonadota</taxon>
        <taxon>Gammaproteobacteria</taxon>
        <taxon>Alteromonadales</taxon>
        <taxon>Ferrimonadaceae</taxon>
        <taxon>Ferrimonas</taxon>
    </lineage>
</organism>
<dbReference type="NCBIfam" id="TIGR01450">
    <property type="entry name" value="recC"/>
    <property type="match status" value="1"/>
</dbReference>
<evidence type="ECO:0000256" key="1">
    <source>
        <dbReference type="ARBA" id="ARBA00022722"/>
    </source>
</evidence>
<dbReference type="SUPFAM" id="SSF52540">
    <property type="entry name" value="P-loop containing nucleoside triphosphate hydrolases"/>
    <property type="match status" value="2"/>
</dbReference>
<sequence>MIPDPALNPGLMMLHSNRMEDLRELVVQWLKRYPLAPLEEEIFLVQSNGMAQWLKLAMAADEGLGIAAGLSLQMPSRFIWQIYRSVLGEDAVPKDSPFDKPQLRWRLLRLLPDLLDDPDFAPLQRFLSDDADLRKRDQLCEQLADLLDQYQVYRADWLMAWSEGRDVVLSAAGFEVDVPVEQAWQPKLWRAILADLDEVDRINSRATLHQRFLERIASGEAPQEFARHLPRRLVVFGLSALPQQSIEVLAALAPYCQVLLCVQNPCPHYWGDIIEDKELLRQRLLAPRHRRKPGLPEQLDPALQHNLVNPLLAAWGKQGRDYIGMLYEYDQPELYQGRFDRIDLFVSPLEGAEGEGKPSLLRQLQAGIFELDPVPSPPRAIALEDDSVQFALAHSRQREVEALQDALLKRFCADPGLRPTDVIVMMPDVSAYAPHIQAVFGQVSRDDPRFLPFSIADLPERGFDVLVLALEALLNLTDSRFAVSELLDLLAVPALRARFAIDEVQLPLLQRWVEQAGVRWGLDAEQRHSLALPDDLSQNTWHFGLQRMLLGYAVGRGEPWSGIEPFDEIGGLDAALVGSLSRLLAELGALWQALQQPRLPHEWVSLLRDATTRLFAPQDEHEQQLLLRLEEALIQWQERCEQSQLDEPLPLTVVKPVCLAPFSDGGVSQKFLAGRINFCTLMPMRAIPFRQVCLLGMNDEDYPRSRPPMDFDLMADRTLGVSARPGDRSRREDDRYLFLEALLAARDGLYISYLGRNARDNGERTPSVLLGQLQDHIKQGYRLAGDEESGSALLAHLTVTHPLQPFSRRYFDGKDPQLTTFSREWRAIHEGHKASEPVSLSPWQPEAAIGLAELAALFKDPVRLLLTRRLGIWLQSDTDTADDLEPFALDGLEAYHIRNELMSTLSAAATQEEDERQARLQTQIDRLRGRGKLPMGAFADLASEGLAKPALAAFERAQAQLQGSEPVEALECYHKTGTLELAAWLTDLRQNRDGLLRLECEPKALSDAKGELKNPLALIGLYLAHIAACSEDKVLTSFYAGSDSLWRIEPVEGAEARAQLDGYLALYQQAMDAPLPVGPRAALALLGGKEPQPAFDGGGFVMGDRDRSPYIARQFADFFELDEARFAELAEELYGHLLATLKRVEE</sequence>
<protein>
    <recommendedName>
        <fullName evidence="10">RecBCD enzyme subunit RecC</fullName>
    </recommendedName>
    <alternativeName>
        <fullName evidence="10">Exonuclease V subunit RecC</fullName>
        <shortName evidence="10">ExoV subunit RecC</shortName>
    </alternativeName>
    <alternativeName>
        <fullName evidence="10">Helicase/nuclease RecBCD subunit RecC</fullName>
    </alternativeName>
</protein>
<keyword evidence="2 10" id="KW-0547">Nucleotide-binding</keyword>
<comment type="caution">
    <text evidence="12">The sequence shown here is derived from an EMBL/GenBank/DDBJ whole genome shotgun (WGS) entry which is preliminary data.</text>
</comment>
<dbReference type="InterPro" id="IPR006697">
    <property type="entry name" value="RecC"/>
</dbReference>
<keyword evidence="7 10" id="KW-0067">ATP-binding</keyword>
<keyword evidence="9 10" id="KW-0234">DNA repair</keyword>
<comment type="similarity">
    <text evidence="10">Belongs to the RecC family.</text>
</comment>
<dbReference type="SUPFAM" id="SSF52980">
    <property type="entry name" value="Restriction endonuclease-like"/>
    <property type="match status" value="1"/>
</dbReference>
<dbReference type="EMBL" id="BAABJZ010000016">
    <property type="protein sequence ID" value="GAA4880179.1"/>
    <property type="molecule type" value="Genomic_DNA"/>
</dbReference>
<dbReference type="PIRSF" id="PIRSF000980">
    <property type="entry name" value="RecC"/>
    <property type="match status" value="1"/>
</dbReference>
<dbReference type="InterPro" id="IPR013986">
    <property type="entry name" value="DExx_box_DNA_helicase_dom_sf"/>
</dbReference>
<dbReference type="Gene3D" id="3.40.50.10930">
    <property type="match status" value="1"/>
</dbReference>
<accession>A0ABP9EIU8</accession>
<keyword evidence="3 10" id="KW-0227">DNA damage</keyword>
<name>A0ABP9EIU8_9GAMM</name>
<keyword evidence="1 10" id="KW-0540">Nuclease</keyword>
<dbReference type="HAMAP" id="MF_01486">
    <property type="entry name" value="RecC"/>
    <property type="match status" value="1"/>
</dbReference>
<proteinExistence type="inferred from homology"/>
<dbReference type="Gene3D" id="1.10.10.990">
    <property type="match status" value="1"/>
</dbReference>
<feature type="domain" description="RecC C-terminal" evidence="11">
    <location>
        <begin position="847"/>
        <end position="1086"/>
    </location>
</feature>
<dbReference type="RefSeq" id="WP_345334531.1">
    <property type="nucleotide sequence ID" value="NZ_BAABJZ010000016.1"/>
</dbReference>
<dbReference type="Pfam" id="PF17946">
    <property type="entry name" value="RecC_C"/>
    <property type="match status" value="1"/>
</dbReference>
<evidence type="ECO:0000313" key="13">
    <source>
        <dbReference type="Proteomes" id="UP001499988"/>
    </source>
</evidence>
<dbReference type="InterPro" id="IPR041500">
    <property type="entry name" value="RecC_C"/>
</dbReference>
<evidence type="ECO:0000256" key="10">
    <source>
        <dbReference type="HAMAP-Rule" id="MF_01486"/>
    </source>
</evidence>
<keyword evidence="13" id="KW-1185">Reference proteome</keyword>
<evidence type="ECO:0000256" key="7">
    <source>
        <dbReference type="ARBA" id="ARBA00022840"/>
    </source>
</evidence>
<evidence type="ECO:0000313" key="12">
    <source>
        <dbReference type="EMBL" id="GAA4880179.1"/>
    </source>
</evidence>
<keyword evidence="5 10" id="KW-0347">Helicase</keyword>
<dbReference type="InterPro" id="IPR011335">
    <property type="entry name" value="Restrct_endonuc-II-like"/>
</dbReference>